<dbReference type="InterPro" id="IPR000408">
    <property type="entry name" value="Reg_chr_condens"/>
</dbReference>
<feature type="repeat" description="RCC1" evidence="2">
    <location>
        <begin position="114"/>
        <end position="167"/>
    </location>
</feature>
<name>W4G8D8_APHAT</name>
<feature type="repeat" description="RCC1" evidence="2">
    <location>
        <begin position="221"/>
        <end position="270"/>
    </location>
</feature>
<feature type="repeat" description="RCC1" evidence="2">
    <location>
        <begin position="168"/>
        <end position="220"/>
    </location>
</feature>
<feature type="domain" description="RCC1-like" evidence="3">
    <location>
        <begin position="3"/>
        <end position="386"/>
    </location>
</feature>
<dbReference type="GeneID" id="20812493"/>
<dbReference type="Pfam" id="PF25390">
    <property type="entry name" value="WD40_RLD"/>
    <property type="match status" value="1"/>
</dbReference>
<feature type="repeat" description="RCC1" evidence="2">
    <location>
        <begin position="2"/>
        <end position="51"/>
    </location>
</feature>
<dbReference type="SUPFAM" id="SSF50985">
    <property type="entry name" value="RCC1/BLIP-II"/>
    <property type="match status" value="1"/>
</dbReference>
<dbReference type="OrthoDB" id="5370059at2759"/>
<dbReference type="RefSeq" id="XP_009835363.1">
    <property type="nucleotide sequence ID" value="XM_009837061.1"/>
</dbReference>
<dbReference type="InterPro" id="IPR051210">
    <property type="entry name" value="Ub_ligase/GEF_domain"/>
</dbReference>
<organism evidence="4">
    <name type="scientific">Aphanomyces astaci</name>
    <name type="common">Crayfish plague agent</name>
    <dbReference type="NCBI Taxonomy" id="112090"/>
    <lineage>
        <taxon>Eukaryota</taxon>
        <taxon>Sar</taxon>
        <taxon>Stramenopiles</taxon>
        <taxon>Oomycota</taxon>
        <taxon>Saprolegniomycetes</taxon>
        <taxon>Saprolegniales</taxon>
        <taxon>Verrucalvaceae</taxon>
        <taxon>Aphanomyces</taxon>
    </lineage>
</organism>
<dbReference type="InterPro" id="IPR009091">
    <property type="entry name" value="RCC1/BLIP-II"/>
</dbReference>
<dbReference type="PRINTS" id="PR00633">
    <property type="entry name" value="RCCNDNSATION"/>
</dbReference>
<sequence length="393" mass="41794">MPDVYAWGSGSSGQLGTRDELDYAVPVKVDLEAELVTVTTGGGHSAGWTASGQLYTWGDDSHGQLGRVSSSLSSPLRVQHVEGLPPIQVASCGWWHTVAISQCADDSTSSTTSTQVFAWGHGHPCNHTTGIAFKPNKKVPLMAAFPSSVRITSVSCGWKHSLLATRDGRVFAWGKGRSGELAMGPHVTDVAVPTVVPSLTGQPIRRVCCGWQHSVFLTDLGHVWTSGSNKHGQLGVANSLRGFEPCRALIDDVIDDVAVGWHHVVCIGQSGVVYSWGKGDLGQLGSGVFESTSTPQPIPVGDRTSPIVQVASGSEHSLFGSTFAYFWKYVVYMCDVVTAAGDVYSCGWGEHGNLGHDDTANVASPTKVEYFYARRVRIERCVAAGAVSIAITH</sequence>
<evidence type="ECO:0000256" key="1">
    <source>
        <dbReference type="ARBA" id="ARBA00022737"/>
    </source>
</evidence>
<dbReference type="PANTHER" id="PTHR22870">
    <property type="entry name" value="REGULATOR OF CHROMOSOME CONDENSATION"/>
    <property type="match status" value="1"/>
</dbReference>
<feature type="repeat" description="RCC1" evidence="2">
    <location>
        <begin position="341"/>
        <end position="393"/>
    </location>
</feature>
<gene>
    <name evidence="4" type="ORF">H257_10497</name>
</gene>
<accession>W4G8D8</accession>
<dbReference type="Gene3D" id="2.130.10.30">
    <property type="entry name" value="Regulator of chromosome condensation 1/beta-lactamase-inhibitor protein II"/>
    <property type="match status" value="1"/>
</dbReference>
<proteinExistence type="predicted"/>
<dbReference type="STRING" id="112090.W4G8D8"/>
<evidence type="ECO:0000259" key="3">
    <source>
        <dbReference type="Pfam" id="PF25390"/>
    </source>
</evidence>
<evidence type="ECO:0000256" key="2">
    <source>
        <dbReference type="PROSITE-ProRule" id="PRU00235"/>
    </source>
</evidence>
<dbReference type="PANTHER" id="PTHR22870:SF408">
    <property type="entry name" value="OS09G0560450 PROTEIN"/>
    <property type="match status" value="1"/>
</dbReference>
<dbReference type="AlphaFoldDB" id="W4G8D8"/>
<dbReference type="PROSITE" id="PS50012">
    <property type="entry name" value="RCC1_3"/>
    <property type="match status" value="7"/>
</dbReference>
<dbReference type="PROSITE" id="PS00626">
    <property type="entry name" value="RCC1_2"/>
    <property type="match status" value="1"/>
</dbReference>
<protein>
    <recommendedName>
        <fullName evidence="3">RCC1-like domain-containing protein</fullName>
    </recommendedName>
</protein>
<feature type="repeat" description="RCC1" evidence="2">
    <location>
        <begin position="271"/>
        <end position="323"/>
    </location>
</feature>
<dbReference type="EMBL" id="KI913141">
    <property type="protein sequence ID" value="ETV75314.1"/>
    <property type="molecule type" value="Genomic_DNA"/>
</dbReference>
<evidence type="ECO:0000313" key="4">
    <source>
        <dbReference type="EMBL" id="ETV75314.1"/>
    </source>
</evidence>
<feature type="repeat" description="RCC1" evidence="2">
    <location>
        <begin position="52"/>
        <end position="103"/>
    </location>
</feature>
<dbReference type="InterPro" id="IPR058923">
    <property type="entry name" value="RCC1-like_dom"/>
</dbReference>
<dbReference type="VEuPathDB" id="FungiDB:H257_10497"/>
<reference evidence="4" key="1">
    <citation type="submission" date="2013-12" db="EMBL/GenBank/DDBJ databases">
        <title>The Genome Sequence of Aphanomyces astaci APO3.</title>
        <authorList>
            <consortium name="The Broad Institute Genomics Platform"/>
            <person name="Russ C."/>
            <person name="Tyler B."/>
            <person name="van West P."/>
            <person name="Dieguez-Uribeondo J."/>
            <person name="Young S.K."/>
            <person name="Zeng Q."/>
            <person name="Gargeya S."/>
            <person name="Fitzgerald M."/>
            <person name="Abouelleil A."/>
            <person name="Alvarado L."/>
            <person name="Chapman S.B."/>
            <person name="Gainer-Dewar J."/>
            <person name="Goldberg J."/>
            <person name="Griggs A."/>
            <person name="Gujja S."/>
            <person name="Hansen M."/>
            <person name="Howarth C."/>
            <person name="Imamovic A."/>
            <person name="Ireland A."/>
            <person name="Larimer J."/>
            <person name="McCowan C."/>
            <person name="Murphy C."/>
            <person name="Pearson M."/>
            <person name="Poon T.W."/>
            <person name="Priest M."/>
            <person name="Roberts A."/>
            <person name="Saif S."/>
            <person name="Shea T."/>
            <person name="Sykes S."/>
            <person name="Wortman J."/>
            <person name="Nusbaum C."/>
            <person name="Birren B."/>
        </authorList>
    </citation>
    <scope>NUCLEOTIDE SEQUENCE [LARGE SCALE GENOMIC DNA]</scope>
    <source>
        <strain evidence="4">APO3</strain>
    </source>
</reference>
<keyword evidence="1" id="KW-0677">Repeat</keyword>